<dbReference type="EMBL" id="CM000764">
    <property type="protein sequence ID" value="KXG27547.1"/>
    <property type="molecule type" value="Genomic_DNA"/>
</dbReference>
<gene>
    <name evidence="2" type="ORF">SORBI_3005G002600</name>
</gene>
<evidence type="ECO:0000313" key="3">
    <source>
        <dbReference type="Proteomes" id="UP000000768"/>
    </source>
</evidence>
<organism evidence="2 3">
    <name type="scientific">Sorghum bicolor</name>
    <name type="common">Sorghum</name>
    <name type="synonym">Sorghum vulgare</name>
    <dbReference type="NCBI Taxonomy" id="4558"/>
    <lineage>
        <taxon>Eukaryota</taxon>
        <taxon>Viridiplantae</taxon>
        <taxon>Streptophyta</taxon>
        <taxon>Embryophyta</taxon>
        <taxon>Tracheophyta</taxon>
        <taxon>Spermatophyta</taxon>
        <taxon>Magnoliopsida</taxon>
        <taxon>Liliopsida</taxon>
        <taxon>Poales</taxon>
        <taxon>Poaceae</taxon>
        <taxon>PACMAD clade</taxon>
        <taxon>Panicoideae</taxon>
        <taxon>Andropogonodae</taxon>
        <taxon>Andropogoneae</taxon>
        <taxon>Sorghinae</taxon>
        <taxon>Sorghum</taxon>
    </lineage>
</organism>
<feature type="region of interest" description="Disordered" evidence="1">
    <location>
        <begin position="1"/>
        <end position="22"/>
    </location>
</feature>
<name>A0A1B6PPH2_SORBI</name>
<evidence type="ECO:0000313" key="2">
    <source>
        <dbReference type="EMBL" id="KXG27547.1"/>
    </source>
</evidence>
<evidence type="ECO:0000256" key="1">
    <source>
        <dbReference type="SAM" id="MobiDB-lite"/>
    </source>
</evidence>
<sequence length="117" mass="13271">MMEKAHPLPPHNLQGHRSNPCARRHQWPSMVRQHGAPPARADHNCELFFIWSDFGLVASILGLDLLFDSIWYSSCLSRLGLKQYIDLFYVTSASLHIAETPDLSPHHRIVFILGASI</sequence>
<reference evidence="2 3" key="1">
    <citation type="journal article" date="2009" name="Nature">
        <title>The Sorghum bicolor genome and the diversification of grasses.</title>
        <authorList>
            <person name="Paterson A.H."/>
            <person name="Bowers J.E."/>
            <person name="Bruggmann R."/>
            <person name="Dubchak I."/>
            <person name="Grimwood J."/>
            <person name="Gundlach H."/>
            <person name="Haberer G."/>
            <person name="Hellsten U."/>
            <person name="Mitros T."/>
            <person name="Poliakov A."/>
            <person name="Schmutz J."/>
            <person name="Spannagl M."/>
            <person name="Tang H."/>
            <person name="Wang X."/>
            <person name="Wicker T."/>
            <person name="Bharti A.K."/>
            <person name="Chapman J."/>
            <person name="Feltus F.A."/>
            <person name="Gowik U."/>
            <person name="Grigoriev I.V."/>
            <person name="Lyons E."/>
            <person name="Maher C.A."/>
            <person name="Martis M."/>
            <person name="Narechania A."/>
            <person name="Otillar R.P."/>
            <person name="Penning B.W."/>
            <person name="Salamov A.A."/>
            <person name="Wang Y."/>
            <person name="Zhang L."/>
            <person name="Carpita N.C."/>
            <person name="Freeling M."/>
            <person name="Gingle A.R."/>
            <person name="Hash C.T."/>
            <person name="Keller B."/>
            <person name="Klein P."/>
            <person name="Kresovich S."/>
            <person name="McCann M.C."/>
            <person name="Ming R."/>
            <person name="Peterson D.G."/>
            <person name="Mehboob-ur-Rahman"/>
            <person name="Ware D."/>
            <person name="Westhoff P."/>
            <person name="Mayer K.F."/>
            <person name="Messing J."/>
            <person name="Rokhsar D.S."/>
        </authorList>
    </citation>
    <scope>NUCLEOTIDE SEQUENCE [LARGE SCALE GENOMIC DNA]</scope>
    <source>
        <strain evidence="3">cv. BTx623</strain>
    </source>
</reference>
<reference evidence="3" key="2">
    <citation type="journal article" date="2018" name="Plant J.">
        <title>The Sorghum bicolor reference genome: improved assembly, gene annotations, a transcriptome atlas, and signatures of genome organization.</title>
        <authorList>
            <person name="McCormick R.F."/>
            <person name="Truong S.K."/>
            <person name="Sreedasyam A."/>
            <person name="Jenkins J."/>
            <person name="Shu S."/>
            <person name="Sims D."/>
            <person name="Kennedy M."/>
            <person name="Amirebrahimi M."/>
            <person name="Weers B.D."/>
            <person name="McKinley B."/>
            <person name="Mattison A."/>
            <person name="Morishige D.T."/>
            <person name="Grimwood J."/>
            <person name="Schmutz J."/>
            <person name="Mullet J.E."/>
        </authorList>
    </citation>
    <scope>NUCLEOTIDE SEQUENCE [LARGE SCALE GENOMIC DNA]</scope>
    <source>
        <strain evidence="3">cv. BTx623</strain>
    </source>
</reference>
<accession>A0A1B6PPH2</accession>
<dbReference type="Gramene" id="KXG27547">
    <property type="protein sequence ID" value="KXG27547"/>
    <property type="gene ID" value="SORBI_3005G002600"/>
</dbReference>
<dbReference type="AlphaFoldDB" id="A0A1B6PPH2"/>
<dbReference type="Proteomes" id="UP000000768">
    <property type="component" value="Chromosome 5"/>
</dbReference>
<keyword evidence="3" id="KW-1185">Reference proteome</keyword>
<protein>
    <submittedName>
        <fullName evidence="2">Uncharacterized protein</fullName>
    </submittedName>
</protein>
<proteinExistence type="predicted"/>
<dbReference type="InParanoid" id="A0A1B6PPH2"/>